<dbReference type="EMBL" id="AL645882">
    <property type="protein sequence ID" value="CAB56128.1"/>
    <property type="molecule type" value="Genomic_DNA"/>
</dbReference>
<keyword evidence="3" id="KW-1185">Reference proteome</keyword>
<feature type="compositionally biased region" description="Low complexity" evidence="1">
    <location>
        <begin position="128"/>
        <end position="139"/>
    </location>
</feature>
<dbReference type="AlphaFoldDB" id="Q9RK54"/>
<gene>
    <name evidence="2" type="ordered locus">SCO0323</name>
    <name evidence="2" type="ORF">SCF12.02c</name>
</gene>
<evidence type="ECO:0000313" key="2">
    <source>
        <dbReference type="EMBL" id="CAB56128.1"/>
    </source>
</evidence>
<protein>
    <submittedName>
        <fullName evidence="2">Uncharacterized protein</fullName>
    </submittedName>
</protein>
<feature type="compositionally biased region" description="Polar residues" evidence="1">
    <location>
        <begin position="172"/>
        <end position="189"/>
    </location>
</feature>
<feature type="region of interest" description="Disordered" evidence="1">
    <location>
        <begin position="112"/>
        <end position="200"/>
    </location>
</feature>
<dbReference type="PaxDb" id="100226-SCO0323"/>
<dbReference type="Proteomes" id="UP000001973">
    <property type="component" value="Chromosome"/>
</dbReference>
<organism evidence="2 3">
    <name type="scientific">Streptomyces coelicolor (strain ATCC BAA-471 / A3(2) / M145)</name>
    <dbReference type="NCBI Taxonomy" id="100226"/>
    <lineage>
        <taxon>Bacteria</taxon>
        <taxon>Bacillati</taxon>
        <taxon>Actinomycetota</taxon>
        <taxon>Actinomycetes</taxon>
        <taxon>Kitasatosporales</taxon>
        <taxon>Streptomycetaceae</taxon>
        <taxon>Streptomyces</taxon>
        <taxon>Streptomyces albidoflavus group</taxon>
    </lineage>
</organism>
<sequence length="200" mass="22076">MDAVPRALRVGQYRPRCVAPAHVSVRGAQFLEAGGQLRPTVLGGGGKLEVDSVLHRLRVRDADEVDADRGRVRPVEAHGFQVRDARPLARRAPAERLRPEAAERRVVPGLEVHPYKLRRHPEPPALPRPRAARPSPRGPGRTGPDRPRRGAQQVRPVYQAPSMSELDPIQVTPGTTHRSLLGPQSSISMTMCEPSEVQWL</sequence>
<reference evidence="2 3" key="1">
    <citation type="journal article" date="1996" name="Mol. Microbiol.">
        <title>A set of ordered cosmids and a detailed genetic and physical map for the 8 Mb Streptomyces coelicolor A3(2) chromosome.</title>
        <authorList>
            <person name="Redenbach M."/>
            <person name="Kieser H.M."/>
            <person name="Denapaite D."/>
            <person name="Eichner A."/>
            <person name="Cullum J."/>
            <person name="Kinashi H."/>
            <person name="Hopwood D.A."/>
        </authorList>
    </citation>
    <scope>NUCLEOTIDE SEQUENCE [LARGE SCALE GENOMIC DNA]</scope>
    <source>
        <strain evidence="3">ATCC BAA-471 / A3(2) / M145</strain>
    </source>
</reference>
<dbReference type="OrthoDB" id="4315099at2"/>
<dbReference type="HOGENOM" id="CLU_1365519_0_0_11"/>
<proteinExistence type="predicted"/>
<accession>Q9RK54</accession>
<reference evidence="2 3" key="2">
    <citation type="journal article" date="2002" name="Nature">
        <title>Complete genome sequence of the model actinomycete Streptomyces coelicolor A3(2).</title>
        <authorList>
            <person name="Bentley S.D."/>
            <person name="Chater K.F."/>
            <person name="Cerdeno-Tarraga A.M."/>
            <person name="Challis G.L."/>
            <person name="Thomson N.R."/>
            <person name="James K.D."/>
            <person name="Harris D.E."/>
            <person name="Quail M.A."/>
            <person name="Kieser H."/>
            <person name="Harper D."/>
            <person name="Bateman A."/>
            <person name="Brown S."/>
            <person name="Chandra G."/>
            <person name="Chen C.W."/>
            <person name="Collins M."/>
            <person name="Cronin A."/>
            <person name="Fraser A."/>
            <person name="Goble A."/>
            <person name="Hidalgo J."/>
            <person name="Hornsby T."/>
            <person name="Howarth S."/>
            <person name="Huang C.H."/>
            <person name="Kieser T."/>
            <person name="Larke L."/>
            <person name="Murphy L."/>
            <person name="Oliver K."/>
            <person name="O'Neil S."/>
            <person name="Rabbinowitsch E."/>
            <person name="Rajandream M.A."/>
            <person name="Rutherford K."/>
            <person name="Rutter S."/>
            <person name="Seeger K."/>
            <person name="Saunders D."/>
            <person name="Sharp S."/>
            <person name="Squares R."/>
            <person name="Squares S."/>
            <person name="Taylor K."/>
            <person name="Warren T."/>
            <person name="Wietzorrek A."/>
            <person name="Woodward J."/>
            <person name="Barrell B.G."/>
            <person name="Parkhill J."/>
            <person name="Hopwood D.A."/>
        </authorList>
    </citation>
    <scope>NUCLEOTIDE SEQUENCE [LARGE SCALE GENOMIC DNA]</scope>
    <source>
        <strain evidence="3">ATCC BAA-471 / A3(2) / M145</strain>
    </source>
</reference>
<evidence type="ECO:0000313" key="3">
    <source>
        <dbReference type="Proteomes" id="UP000001973"/>
    </source>
</evidence>
<dbReference type="KEGG" id="sco:SCO0323"/>
<name>Q9RK54_STRCO</name>
<dbReference type="EMBL" id="AL939105">
    <property type="protein sequence ID" value="CAB56128.1"/>
    <property type="molecule type" value="Genomic_DNA"/>
</dbReference>
<dbReference type="InParanoid" id="Q9RK54"/>
<evidence type="ECO:0000256" key="1">
    <source>
        <dbReference type="SAM" id="MobiDB-lite"/>
    </source>
</evidence>